<dbReference type="Proteomes" id="UP000699042">
    <property type="component" value="Unassembled WGS sequence"/>
</dbReference>
<keyword evidence="2" id="KW-1185">Reference proteome</keyword>
<protein>
    <submittedName>
        <fullName evidence="1">Uncharacterized protein</fullName>
    </submittedName>
</protein>
<sequence>MRRAVNAILELSRPQNHYVPSTRLLSVKPSEEETVKDLLQKGHFSAKPVCCATARITFPHEALSLSQKC</sequence>
<evidence type="ECO:0000313" key="2">
    <source>
        <dbReference type="Proteomes" id="UP000699042"/>
    </source>
</evidence>
<comment type="caution">
    <text evidence="1">The sequence shown here is derived from an EMBL/GenBank/DDBJ whole genome shotgun (WGS) entry which is preliminary data.</text>
</comment>
<dbReference type="AlphaFoldDB" id="A0A9P7R5V1"/>
<accession>A0A9P7R5V1</accession>
<reference evidence="1" key="1">
    <citation type="submission" date="2021-05" db="EMBL/GenBank/DDBJ databases">
        <title>Comparative genomics of three Colletotrichum scovillei strains and genetic complementation revealed genes involved fungal growth and virulence on chili pepper.</title>
        <authorList>
            <person name="Hsieh D.-K."/>
            <person name="Chuang S.-C."/>
            <person name="Chen C.-Y."/>
            <person name="Chao Y.-T."/>
            <person name="Lu M.-Y.J."/>
            <person name="Lee M.-H."/>
            <person name="Shih M.-C."/>
        </authorList>
    </citation>
    <scope>NUCLEOTIDE SEQUENCE</scope>
    <source>
        <strain evidence="1">Coll-153</strain>
    </source>
</reference>
<proteinExistence type="predicted"/>
<gene>
    <name evidence="1" type="ORF">JMJ77_013498</name>
</gene>
<name>A0A9P7R5V1_9PEZI</name>
<organism evidence="1 2">
    <name type="scientific">Colletotrichum scovillei</name>
    <dbReference type="NCBI Taxonomy" id="1209932"/>
    <lineage>
        <taxon>Eukaryota</taxon>
        <taxon>Fungi</taxon>
        <taxon>Dikarya</taxon>
        <taxon>Ascomycota</taxon>
        <taxon>Pezizomycotina</taxon>
        <taxon>Sordariomycetes</taxon>
        <taxon>Hypocreomycetidae</taxon>
        <taxon>Glomerellales</taxon>
        <taxon>Glomerellaceae</taxon>
        <taxon>Colletotrichum</taxon>
        <taxon>Colletotrichum acutatum species complex</taxon>
    </lineage>
</organism>
<dbReference type="EMBL" id="JAESDN010000005">
    <property type="protein sequence ID" value="KAG7050758.1"/>
    <property type="molecule type" value="Genomic_DNA"/>
</dbReference>
<evidence type="ECO:0000313" key="1">
    <source>
        <dbReference type="EMBL" id="KAG7050758.1"/>
    </source>
</evidence>